<keyword evidence="6" id="KW-0812">Transmembrane</keyword>
<dbReference type="Gene3D" id="3.30.200.20">
    <property type="entry name" value="Phosphorylase Kinase, domain 1"/>
    <property type="match status" value="1"/>
</dbReference>
<name>A0AAE4G5U2_9ACTO</name>
<dbReference type="SMART" id="SM00220">
    <property type="entry name" value="S_TKc"/>
    <property type="match status" value="1"/>
</dbReference>
<dbReference type="SUPFAM" id="SSF56112">
    <property type="entry name" value="Protein kinase-like (PK-like)"/>
    <property type="match status" value="1"/>
</dbReference>
<comment type="caution">
    <text evidence="8">The sequence shown here is derived from an EMBL/GenBank/DDBJ whole genome shotgun (WGS) entry which is preliminary data.</text>
</comment>
<evidence type="ECO:0000256" key="6">
    <source>
        <dbReference type="SAM" id="Phobius"/>
    </source>
</evidence>
<dbReference type="InterPro" id="IPR011009">
    <property type="entry name" value="Kinase-like_dom_sf"/>
</dbReference>
<keyword evidence="6" id="KW-1133">Transmembrane helix</keyword>
<feature type="transmembrane region" description="Helical" evidence="6">
    <location>
        <begin position="429"/>
        <end position="451"/>
    </location>
</feature>
<evidence type="ECO:0000259" key="7">
    <source>
        <dbReference type="PROSITE" id="PS50011"/>
    </source>
</evidence>
<dbReference type="PANTHER" id="PTHR43671">
    <property type="entry name" value="SERINE/THREONINE-PROTEIN KINASE NEK"/>
    <property type="match status" value="1"/>
</dbReference>
<dbReference type="Gene3D" id="1.10.510.10">
    <property type="entry name" value="Transferase(Phosphotransferase) domain 1"/>
    <property type="match status" value="1"/>
</dbReference>
<evidence type="ECO:0000256" key="1">
    <source>
        <dbReference type="ARBA" id="ARBA00012513"/>
    </source>
</evidence>
<reference evidence="8" key="1">
    <citation type="submission" date="2022-06" db="EMBL/GenBank/DDBJ databases">
        <title>Draft Genome Sequences of Three Actinomyces oris Strains, Isolated from Healthy Human Feces.</title>
        <authorList>
            <person name="Ye Y."/>
            <person name="Liu C."/>
            <person name="Zhao J."/>
            <person name="Xu J."/>
            <person name="Huang H."/>
            <person name="Wang B."/>
            <person name="Wei J."/>
            <person name="Jing X."/>
        </authorList>
    </citation>
    <scope>NUCLEOTIDE SEQUENCE</scope>
    <source>
        <strain evidence="8">CNGBCC1803368</strain>
    </source>
</reference>
<keyword evidence="5" id="KW-0067">ATP-binding</keyword>
<evidence type="ECO:0000256" key="5">
    <source>
        <dbReference type="ARBA" id="ARBA00022840"/>
    </source>
</evidence>
<evidence type="ECO:0000256" key="2">
    <source>
        <dbReference type="ARBA" id="ARBA00022679"/>
    </source>
</evidence>
<dbReference type="InterPro" id="IPR000719">
    <property type="entry name" value="Prot_kinase_dom"/>
</dbReference>
<organism evidence="8 9">
    <name type="scientific">Actinomyces oris</name>
    <dbReference type="NCBI Taxonomy" id="544580"/>
    <lineage>
        <taxon>Bacteria</taxon>
        <taxon>Bacillati</taxon>
        <taxon>Actinomycetota</taxon>
        <taxon>Actinomycetes</taxon>
        <taxon>Actinomycetales</taxon>
        <taxon>Actinomycetaceae</taxon>
        <taxon>Actinomyces</taxon>
    </lineage>
</organism>
<dbReference type="Pfam" id="PF00069">
    <property type="entry name" value="Pkinase"/>
    <property type="match status" value="1"/>
</dbReference>
<evidence type="ECO:0000256" key="3">
    <source>
        <dbReference type="ARBA" id="ARBA00022741"/>
    </source>
</evidence>
<dbReference type="InterPro" id="IPR050660">
    <property type="entry name" value="NEK_Ser/Thr_kinase"/>
</dbReference>
<keyword evidence="4 8" id="KW-0418">Kinase</keyword>
<keyword evidence="2" id="KW-0808">Transferase</keyword>
<proteinExistence type="predicted"/>
<dbReference type="CDD" id="cd14014">
    <property type="entry name" value="STKc_PknB_like"/>
    <property type="match status" value="1"/>
</dbReference>
<accession>A0AAE4G5U2</accession>
<dbReference type="GO" id="GO:0005524">
    <property type="term" value="F:ATP binding"/>
    <property type="evidence" value="ECO:0007669"/>
    <property type="project" value="UniProtKB-KW"/>
</dbReference>
<keyword evidence="3" id="KW-0547">Nucleotide-binding</keyword>
<keyword evidence="6" id="KW-0472">Membrane</keyword>
<sequence length="838" mass="88140">MSHSPDPRHLGSSYIMETRIGAGAQGEVWRGRRTDSRETLAFKVLRADLVENPDVVERFIKERSTLLRVRSPYVVAIRDVVIEGSTFAIVMDYVNGGDLRDLLRAYGCLPPAQVASLGTRIAQGLSSVHQAGVIHRDIKPANVLLSSRPSRGGDPAETVIVGVAPGGEVPETVVPRLADFGVARICDTFSASHITGAIGTPLYMAPEILSLQAPTSAADIYSLGIMLYEMVCGTTPFVGQPAQLLSQHARRDAGRPQGVPDPLWELIASMISKQPDMRPSIEDVAQRLDVMQSTLAGLPAAPRLASPPQSTVSLVPYDWEALPPAAPEVPAAPPATLPTPSATPATMPFAPDAPTLVSGQQYVPGPGQAPVSPGTAGTAGFTVPAMPTGPGVSDPSAPAFYSQPGPQYPEAATGGPQAGARRRWWRRRWVAVAAVVTVLAVVGASATWWYFFSGAPTDKRWAMELPAGNGVREDLRYSSVSDPVLSADGTTMAFHHDSKTRLVDLTKSTTTPVWSGECDKTLPWVGGSMLCTKSSDESTVVGAAGKTSKAPFSKGSFYIGATPDLGIVSDKGESSDGGSMKAYDASGKEKWTASGQYEAGRVNNGFILTYENKSRQFQVLSAKTGEVLVSEPGKQQGSDFDEDSGFPGGFNIESGPEAFSRVTSSGATIYKANGSEAATVSGKFSEKHWWAASAPLDASSLKDAYSSLAKASSSTTPVIGPNGTVNVVINTSACTAEVGSKKLALPEFSQREGCHIRPIGLLSDGQVLIEVGRPSIWDSEPGNLVVAVSPETGKVGWKTPGAYAGTVVPAEGQSDARLLAVQGSSFNFDLVISRITSK</sequence>
<dbReference type="AlphaFoldDB" id="A0AAE4G5U2"/>
<dbReference type="EC" id="2.7.11.1" evidence="1"/>
<dbReference type="PANTHER" id="PTHR43671:SF13">
    <property type="entry name" value="SERINE_THREONINE-PROTEIN KINASE NEK2"/>
    <property type="match status" value="1"/>
</dbReference>
<dbReference type="GO" id="GO:0004674">
    <property type="term" value="F:protein serine/threonine kinase activity"/>
    <property type="evidence" value="ECO:0007669"/>
    <property type="project" value="UniProtKB-EC"/>
</dbReference>
<dbReference type="Proteomes" id="UP001180729">
    <property type="component" value="Unassembled WGS sequence"/>
</dbReference>
<dbReference type="PROSITE" id="PS50011">
    <property type="entry name" value="PROTEIN_KINASE_DOM"/>
    <property type="match status" value="1"/>
</dbReference>
<dbReference type="InterPro" id="IPR008271">
    <property type="entry name" value="Ser/Thr_kinase_AS"/>
</dbReference>
<gene>
    <name evidence="8" type="ORF">RMW62_11585</name>
</gene>
<evidence type="ECO:0000256" key="4">
    <source>
        <dbReference type="ARBA" id="ARBA00022777"/>
    </source>
</evidence>
<feature type="domain" description="Protein kinase" evidence="7">
    <location>
        <begin position="14"/>
        <end position="295"/>
    </location>
</feature>
<dbReference type="EMBL" id="JAMZMH010000016">
    <property type="protein sequence ID" value="MDT0249724.1"/>
    <property type="molecule type" value="Genomic_DNA"/>
</dbReference>
<evidence type="ECO:0000313" key="8">
    <source>
        <dbReference type="EMBL" id="MDT0249724.1"/>
    </source>
</evidence>
<dbReference type="RefSeq" id="WP_311373284.1">
    <property type="nucleotide sequence ID" value="NZ_JAMZMH010000016.1"/>
</dbReference>
<protein>
    <recommendedName>
        <fullName evidence="1">non-specific serine/threonine protein kinase</fullName>
        <ecNumber evidence="1">2.7.11.1</ecNumber>
    </recommendedName>
</protein>
<evidence type="ECO:0000313" key="9">
    <source>
        <dbReference type="Proteomes" id="UP001180729"/>
    </source>
</evidence>
<dbReference type="PROSITE" id="PS00108">
    <property type="entry name" value="PROTEIN_KINASE_ST"/>
    <property type="match status" value="1"/>
</dbReference>